<comment type="caution">
    <text evidence="1">The sequence shown here is derived from an EMBL/GenBank/DDBJ whole genome shotgun (WGS) entry which is preliminary data.</text>
</comment>
<evidence type="ECO:0000313" key="1">
    <source>
        <dbReference type="EMBL" id="OBZ66936.1"/>
    </source>
</evidence>
<sequence>MATPSSKLDNTAMDDLIALFSQAGLVQNYRYLKSRADKGNKRAPAEFIKLARAFISSDTSEFPQAILNALWKDGMSAKHELDARPDTELCELMAKKDMLEFLLAACIPYEPNALISKSEHLDATFNETYVGDAVMNFVNALTQYDRMYKPLNHYGRIIPFIQSSGAGKSRLVKELARHYPTLSVCFRSSQEPMSGWPQNDIAAHEFFIDPGMPVYVSSSCLSDPLIGEEMAAAFLGAWARVAFEDIAAPEQSSKPIVDRLDGWRVTAENPEARAARFSRVAELARQSLQENEKIILTDRRPDRGQPRESMTEIQKGYIKALHRWHEHLFRLLVQPHFEDLGKALAMHNVHEFFLAFDECAQLNVRPNSSGLQGPKERMSVIALARIVKVSDTMKFSGVTFWSLLLDTDFSVFHLIPSSVNPSHSRFGEGYSNLPLWPFFGFDQKAPRCVGELPQTPADAHLLRNLQNYGRPYWSTLLDDDLLQSAKSKLIGPVKWSDPTNIDLVFAIFSNRILLEIGNGTTAMRLAAEAVRSHMRLLMGVRTGNVVSTKAASEPMLAIAAADILNAENVDVSEPDFYTKAMTTLVEKLVEQGLVLDRGLQGELSARLLLTVARDRAALPKGGDFVTREPPYRISPVSVSAFLKRLLAEEGSNNLRGLKQPSSIEDLLESNEDMWINFTHFVQFEKEIDAIDVDDLYFAWCRTAAIQCSVAQPVIDIIIVTYGGDLDEPVDKGKFGYIVVQVSVKSKPVSSDSALVGPFIKNRETCYKPWCHIALILDLCTTSVFENSNNSRVRLTCERAVQGDDTWKGYNSDATKEAYRYCLNVRGHDAGVYPLIKPFESQFARLFQRVLPCEHAAFQTYSDALDLATRPLPYRKSY</sequence>
<dbReference type="STRING" id="5627.A0A1C7LRZ9"/>
<reference evidence="1 2" key="1">
    <citation type="submission" date="2016-03" db="EMBL/GenBank/DDBJ databases">
        <title>Whole genome sequencing of Grifola frondosa 9006-11.</title>
        <authorList>
            <person name="Min B."/>
            <person name="Park H."/>
            <person name="Kim J.-G."/>
            <person name="Cho H."/>
            <person name="Oh Y.-L."/>
            <person name="Kong W.-S."/>
            <person name="Choi I.-G."/>
        </authorList>
    </citation>
    <scope>NUCLEOTIDE SEQUENCE [LARGE SCALE GENOMIC DNA]</scope>
    <source>
        <strain evidence="1 2">9006-11</strain>
    </source>
</reference>
<organism evidence="1 2">
    <name type="scientific">Grifola frondosa</name>
    <name type="common">Maitake</name>
    <name type="synonym">Polyporus frondosus</name>
    <dbReference type="NCBI Taxonomy" id="5627"/>
    <lineage>
        <taxon>Eukaryota</taxon>
        <taxon>Fungi</taxon>
        <taxon>Dikarya</taxon>
        <taxon>Basidiomycota</taxon>
        <taxon>Agaricomycotina</taxon>
        <taxon>Agaricomycetes</taxon>
        <taxon>Polyporales</taxon>
        <taxon>Grifolaceae</taxon>
        <taxon>Grifola</taxon>
    </lineage>
</organism>
<proteinExistence type="predicted"/>
<dbReference type="OMA" id="IAMHRIL"/>
<dbReference type="OrthoDB" id="107110at2759"/>
<protein>
    <submittedName>
        <fullName evidence="1">Uncharacterized protein</fullName>
    </submittedName>
</protein>
<dbReference type="PANTHER" id="PTHR33266:SF1">
    <property type="entry name" value="F-BOX DOMAIN-CONTAINING PROTEIN"/>
    <property type="match status" value="1"/>
</dbReference>
<dbReference type="Proteomes" id="UP000092993">
    <property type="component" value="Unassembled WGS sequence"/>
</dbReference>
<evidence type="ECO:0000313" key="2">
    <source>
        <dbReference type="Proteomes" id="UP000092993"/>
    </source>
</evidence>
<name>A0A1C7LRZ9_GRIFR</name>
<dbReference type="PANTHER" id="PTHR33266">
    <property type="entry name" value="CHROMOSOME 15, WHOLE GENOME SHOTGUN SEQUENCE"/>
    <property type="match status" value="1"/>
</dbReference>
<gene>
    <name evidence="1" type="ORF">A0H81_13279</name>
</gene>
<dbReference type="AlphaFoldDB" id="A0A1C7LRZ9"/>
<accession>A0A1C7LRZ9</accession>
<dbReference type="EMBL" id="LUGG01000027">
    <property type="protein sequence ID" value="OBZ66936.1"/>
    <property type="molecule type" value="Genomic_DNA"/>
</dbReference>
<keyword evidence="2" id="KW-1185">Reference proteome</keyword>